<keyword evidence="1" id="KW-1133">Transmembrane helix</keyword>
<organism evidence="2 3">
    <name type="scientific">Anditalea andensis</name>
    <dbReference type="NCBI Taxonomy" id="1048983"/>
    <lineage>
        <taxon>Bacteria</taxon>
        <taxon>Pseudomonadati</taxon>
        <taxon>Bacteroidota</taxon>
        <taxon>Cytophagia</taxon>
        <taxon>Cytophagales</taxon>
        <taxon>Cytophagaceae</taxon>
        <taxon>Anditalea</taxon>
    </lineage>
</organism>
<proteinExistence type="predicted"/>
<dbReference type="RefSeq" id="WP_035075981.1">
    <property type="nucleotide sequence ID" value="NZ_JMIH01000023.1"/>
</dbReference>
<evidence type="ECO:0000313" key="3">
    <source>
        <dbReference type="Proteomes" id="UP000027821"/>
    </source>
</evidence>
<sequence>MKLPSIFRTATPTRFDIKPRYYDKVKEDIDHRTANVKRELEAKGILHPDEYGNVNLGQRYGSSLRGAFSQGQIRQSSTGGFSSAGLVRLIIFVILILGTFGYIYYGNAALYLILYLAGGVALLVLFYRLKDRIKK</sequence>
<keyword evidence="1" id="KW-0812">Transmembrane</keyword>
<accession>A0A074KSG6</accession>
<feature type="transmembrane region" description="Helical" evidence="1">
    <location>
        <begin position="86"/>
        <end position="105"/>
    </location>
</feature>
<dbReference type="Proteomes" id="UP000027821">
    <property type="component" value="Unassembled WGS sequence"/>
</dbReference>
<keyword evidence="1" id="KW-0472">Membrane</keyword>
<name>A0A074KSG6_9BACT</name>
<protein>
    <submittedName>
        <fullName evidence="2">Uncharacterized protein</fullName>
    </submittedName>
</protein>
<dbReference type="AlphaFoldDB" id="A0A074KSG6"/>
<dbReference type="eggNOG" id="ENOG5032X7B">
    <property type="taxonomic scope" value="Bacteria"/>
</dbReference>
<evidence type="ECO:0000313" key="2">
    <source>
        <dbReference type="EMBL" id="KEO72906.1"/>
    </source>
</evidence>
<keyword evidence="3" id="KW-1185">Reference proteome</keyword>
<comment type="caution">
    <text evidence="2">The sequence shown here is derived from an EMBL/GenBank/DDBJ whole genome shotgun (WGS) entry which is preliminary data.</text>
</comment>
<dbReference type="STRING" id="1048983.EL17_14885"/>
<feature type="transmembrane region" description="Helical" evidence="1">
    <location>
        <begin position="111"/>
        <end position="129"/>
    </location>
</feature>
<reference evidence="2 3" key="1">
    <citation type="submission" date="2014-04" db="EMBL/GenBank/DDBJ databases">
        <title>Characterization and application of a salt tolerant electro-active bacterium.</title>
        <authorList>
            <person name="Yang L."/>
            <person name="Wei S."/>
            <person name="Tay Q.X.M."/>
        </authorList>
    </citation>
    <scope>NUCLEOTIDE SEQUENCE [LARGE SCALE GENOMIC DNA]</scope>
    <source>
        <strain evidence="2 3">LY1</strain>
    </source>
</reference>
<dbReference type="EMBL" id="JMIH01000023">
    <property type="protein sequence ID" value="KEO72906.1"/>
    <property type="molecule type" value="Genomic_DNA"/>
</dbReference>
<evidence type="ECO:0000256" key="1">
    <source>
        <dbReference type="SAM" id="Phobius"/>
    </source>
</evidence>
<dbReference type="OrthoDB" id="1494520at2"/>
<gene>
    <name evidence="2" type="ORF">EL17_14885</name>
</gene>